<dbReference type="InterPro" id="IPR011598">
    <property type="entry name" value="bHLH_dom"/>
</dbReference>
<feature type="region of interest" description="Disordered" evidence="5">
    <location>
        <begin position="215"/>
        <end position="308"/>
    </location>
</feature>
<feature type="compositionally biased region" description="Basic residues" evidence="5">
    <location>
        <begin position="245"/>
        <end position="256"/>
    </location>
</feature>
<evidence type="ECO:0000259" key="6">
    <source>
        <dbReference type="PROSITE" id="PS50888"/>
    </source>
</evidence>
<reference evidence="7" key="1">
    <citation type="submission" date="2016-11" db="EMBL/GenBank/DDBJ databases">
        <title>The genome of Nicotiana attenuata.</title>
        <authorList>
            <person name="Xu S."/>
            <person name="Brockmoeller T."/>
            <person name="Gaquerel E."/>
            <person name="Navarro A."/>
            <person name="Kuhl H."/>
            <person name="Gase K."/>
            <person name="Ling Z."/>
            <person name="Zhou W."/>
            <person name="Kreitzer C."/>
            <person name="Stanke M."/>
            <person name="Tang H."/>
            <person name="Lyons E."/>
            <person name="Pandey P."/>
            <person name="Pandey S.P."/>
            <person name="Timmermann B."/>
            <person name="Baldwin I.T."/>
        </authorList>
    </citation>
    <scope>NUCLEOTIDE SEQUENCE [LARGE SCALE GENOMIC DNA]</scope>
    <source>
        <strain evidence="7">UT</strain>
    </source>
</reference>
<dbReference type="AlphaFoldDB" id="A0A314KI74"/>
<dbReference type="GO" id="GO:0003700">
    <property type="term" value="F:DNA-binding transcription factor activity"/>
    <property type="evidence" value="ECO:0007669"/>
    <property type="project" value="TreeGrafter"/>
</dbReference>
<comment type="caution">
    <text evidence="7">The sequence shown here is derived from an EMBL/GenBank/DDBJ whole genome shotgun (WGS) entry which is preliminary data.</text>
</comment>
<comment type="subcellular location">
    <subcellularLocation>
        <location evidence="1">Nucleus</location>
    </subcellularLocation>
</comment>
<protein>
    <submittedName>
        <fullName evidence="7">Transcription factor bhlh78</fullName>
    </submittedName>
</protein>
<dbReference type="InterPro" id="IPR024097">
    <property type="entry name" value="bHLH_ZIP_TF"/>
</dbReference>
<dbReference type="PANTHER" id="PTHR12565:SF399">
    <property type="entry name" value="TRANSCRIPTION FACTOR BHLH78-LIKE"/>
    <property type="match status" value="1"/>
</dbReference>
<proteinExistence type="predicted"/>
<dbReference type="Pfam" id="PF00010">
    <property type="entry name" value="HLH"/>
    <property type="match status" value="1"/>
</dbReference>
<name>A0A314KI74_NICAT</name>
<dbReference type="CDD" id="cd18919">
    <property type="entry name" value="bHLH_AtBPE_like"/>
    <property type="match status" value="1"/>
</dbReference>
<keyword evidence="2" id="KW-0805">Transcription regulation</keyword>
<feature type="compositionally biased region" description="Basic and acidic residues" evidence="5">
    <location>
        <begin position="299"/>
        <end position="308"/>
    </location>
</feature>
<dbReference type="SUPFAM" id="SSF47459">
    <property type="entry name" value="HLH, helix-loop-helix DNA-binding domain"/>
    <property type="match status" value="1"/>
</dbReference>
<dbReference type="SMART" id="SM00353">
    <property type="entry name" value="HLH"/>
    <property type="match status" value="1"/>
</dbReference>
<gene>
    <name evidence="7" type="primary">BHLH78</name>
    <name evidence="7" type="ORF">A4A49_17432</name>
</gene>
<evidence type="ECO:0000256" key="5">
    <source>
        <dbReference type="SAM" id="MobiDB-lite"/>
    </source>
</evidence>
<evidence type="ECO:0000256" key="3">
    <source>
        <dbReference type="ARBA" id="ARBA00023163"/>
    </source>
</evidence>
<evidence type="ECO:0000256" key="2">
    <source>
        <dbReference type="ARBA" id="ARBA00023015"/>
    </source>
</evidence>
<dbReference type="GO" id="GO:0046983">
    <property type="term" value="F:protein dimerization activity"/>
    <property type="evidence" value="ECO:0007669"/>
    <property type="project" value="InterPro"/>
</dbReference>
<keyword evidence="4" id="KW-0539">Nucleus</keyword>
<dbReference type="GeneID" id="109212118"/>
<evidence type="ECO:0000256" key="1">
    <source>
        <dbReference type="ARBA" id="ARBA00004123"/>
    </source>
</evidence>
<dbReference type="PANTHER" id="PTHR12565">
    <property type="entry name" value="STEROL REGULATORY ELEMENT-BINDING PROTEIN"/>
    <property type="match status" value="1"/>
</dbReference>
<dbReference type="Gene3D" id="4.10.280.10">
    <property type="entry name" value="Helix-loop-helix DNA-binding domain"/>
    <property type="match status" value="1"/>
</dbReference>
<dbReference type="Gramene" id="OIT28870">
    <property type="protein sequence ID" value="OIT28870"/>
    <property type="gene ID" value="A4A49_17432"/>
</dbReference>
<dbReference type="EMBL" id="MJEQ01001927">
    <property type="protein sequence ID" value="OIT28870.1"/>
    <property type="molecule type" value="Genomic_DNA"/>
</dbReference>
<dbReference type="Proteomes" id="UP000187609">
    <property type="component" value="Unassembled WGS sequence"/>
</dbReference>
<dbReference type="OrthoDB" id="1095591at2759"/>
<evidence type="ECO:0000313" key="7">
    <source>
        <dbReference type="EMBL" id="OIT28870.1"/>
    </source>
</evidence>
<accession>A0A314KI74</accession>
<dbReference type="InterPro" id="IPR036638">
    <property type="entry name" value="HLH_DNA-bd_sf"/>
</dbReference>
<dbReference type="PROSITE" id="PS50888">
    <property type="entry name" value="BHLH"/>
    <property type="match status" value="1"/>
</dbReference>
<feature type="compositionally biased region" description="Basic and acidic residues" evidence="5">
    <location>
        <begin position="264"/>
        <end position="273"/>
    </location>
</feature>
<sequence length="459" mass="50634">MDKDYFSNGGIPPLLHFEPKIPLNSLFSPHELDSALSSMVSSPVASNSVNSNDNFALHELAGKLGTICSSPPPQFTDYAVNYDHINNINNSDSTMTSCYSTPLNSPPKLRDNIPIFDISVPVNPPQFPTFSANPEFSHRAAKFSCFGSSSFNGRTSQFGLNNTELSHRSSTGPMGSEKLSRISSSPSLVLQNKNSGQTQVEMMCENLDLGKISGPNNANSNEDCSVSEQIPSGEMASKTSNVLNSRKRKAVSRGKGKNYNEVGVDTKEKRSKSTEGNGKKNGTVKMEEINGSEGDENEKETKEEQKPTKDWIHVRARRGEATDSHSLAERVRREKISQRMKFLQDLVPGCNKVTGKALMLDEIINYVQSLQRQVEFLSMKLASMNPRMDFHIDNFLSKDICQPNGSLPQQVFPLDGFCENLTQLHTICEDELQTIVQMGLSHQDLTLQSQAFPAPNSTS</sequence>
<dbReference type="STRING" id="49451.A0A314KI74"/>
<evidence type="ECO:0000313" key="8">
    <source>
        <dbReference type="Proteomes" id="UP000187609"/>
    </source>
</evidence>
<evidence type="ECO:0000256" key="4">
    <source>
        <dbReference type="ARBA" id="ARBA00023242"/>
    </source>
</evidence>
<feature type="compositionally biased region" description="Polar residues" evidence="5">
    <location>
        <begin position="215"/>
        <end position="230"/>
    </location>
</feature>
<dbReference type="GO" id="GO:0005634">
    <property type="term" value="C:nucleus"/>
    <property type="evidence" value="ECO:0007669"/>
    <property type="project" value="UniProtKB-SubCell"/>
</dbReference>
<keyword evidence="3" id="KW-0804">Transcription</keyword>
<feature type="domain" description="BHLH" evidence="6">
    <location>
        <begin position="320"/>
        <end position="370"/>
    </location>
</feature>
<dbReference type="FunFam" id="4.10.280.10:FF:000002">
    <property type="entry name" value="Basic helix-loop-helix transcription factor"/>
    <property type="match status" value="1"/>
</dbReference>
<dbReference type="KEGG" id="nau:109212118"/>
<keyword evidence="8" id="KW-1185">Reference proteome</keyword>
<organism evidence="7 8">
    <name type="scientific">Nicotiana attenuata</name>
    <name type="common">Coyote tobacco</name>
    <dbReference type="NCBI Taxonomy" id="49451"/>
    <lineage>
        <taxon>Eukaryota</taxon>
        <taxon>Viridiplantae</taxon>
        <taxon>Streptophyta</taxon>
        <taxon>Embryophyta</taxon>
        <taxon>Tracheophyta</taxon>
        <taxon>Spermatophyta</taxon>
        <taxon>Magnoliopsida</taxon>
        <taxon>eudicotyledons</taxon>
        <taxon>Gunneridae</taxon>
        <taxon>Pentapetalae</taxon>
        <taxon>asterids</taxon>
        <taxon>lamiids</taxon>
        <taxon>Solanales</taxon>
        <taxon>Solanaceae</taxon>
        <taxon>Nicotianoideae</taxon>
        <taxon>Nicotianeae</taxon>
        <taxon>Nicotiana</taxon>
    </lineage>
</organism>
<feature type="region of interest" description="Disordered" evidence="5">
    <location>
        <begin position="166"/>
        <end position="189"/>
    </location>
</feature>
<dbReference type="SMR" id="A0A314KI74"/>